<protein>
    <submittedName>
        <fullName evidence="2">Transglutaminase-like cysteine peptidase,BTLCP</fullName>
    </submittedName>
</protein>
<keyword evidence="3" id="KW-1185">Reference proteome</keyword>
<feature type="chain" id="PRO_5004066278" evidence="1">
    <location>
        <begin position="23"/>
        <end position="196"/>
    </location>
</feature>
<name>M5ETU1_9HYPH</name>
<dbReference type="PANTHER" id="PTHR39327:SF1">
    <property type="entry name" value="BLR5470 PROTEIN"/>
    <property type="match status" value="1"/>
</dbReference>
<organism evidence="2 3">
    <name type="scientific">Mesorhizobium metallidurans STM 2683</name>
    <dbReference type="NCBI Taxonomy" id="1297569"/>
    <lineage>
        <taxon>Bacteria</taxon>
        <taxon>Pseudomonadati</taxon>
        <taxon>Pseudomonadota</taxon>
        <taxon>Alphaproteobacteria</taxon>
        <taxon>Hyphomicrobiales</taxon>
        <taxon>Phyllobacteriaceae</taxon>
        <taxon>Mesorhizobium</taxon>
    </lineage>
</organism>
<evidence type="ECO:0000256" key="1">
    <source>
        <dbReference type="SAM" id="SignalP"/>
    </source>
</evidence>
<proteinExistence type="predicted"/>
<dbReference type="STRING" id="1297569.MESS2_740011"/>
<dbReference type="Gene3D" id="3.10.620.30">
    <property type="match status" value="1"/>
</dbReference>
<dbReference type="OrthoDB" id="7206808at2"/>
<gene>
    <name evidence="2" type="ORF">MESS2_740011</name>
</gene>
<comment type="caution">
    <text evidence="2">The sequence shown here is derived from an EMBL/GenBank/DDBJ whole genome shotgun (WGS) entry which is preliminary data.</text>
</comment>
<feature type="signal peptide" evidence="1">
    <location>
        <begin position="1"/>
        <end position="22"/>
    </location>
</feature>
<sequence>MKSFVVGAVALVLSYASANANALHLNPAQLGATSNMQTFGPTSIPIGYYEFCKRYPDRCQSRTEAVSLDLTRARWNQMVEINNRVNVSVQPLTDKELFGVEERWDYPDTAGDCEDYALMKRKILNEAGFPLGSLLMTVGRDAKGGGHAVLTVVTDRGDFVLDNVEQKILLWREAEIYFLKRQAQTDPNTWISLVRG</sequence>
<dbReference type="RefSeq" id="WP_008877258.1">
    <property type="nucleotide sequence ID" value="NZ_CAUM01000144.1"/>
</dbReference>
<accession>M5ETU1</accession>
<evidence type="ECO:0000313" key="2">
    <source>
        <dbReference type="EMBL" id="CCV08384.1"/>
    </source>
</evidence>
<dbReference type="Pfam" id="PF06035">
    <property type="entry name" value="Peptidase_C93"/>
    <property type="match status" value="1"/>
</dbReference>
<dbReference type="AlphaFoldDB" id="M5ETU1"/>
<reference evidence="2 3" key="1">
    <citation type="submission" date="2013-02" db="EMBL/GenBank/DDBJ databases">
        <authorList>
            <person name="Genoscope - CEA"/>
        </authorList>
    </citation>
    <scope>NUCLEOTIDE SEQUENCE [LARGE SCALE GENOMIC DNA]</scope>
    <source>
        <strain evidence="2 3">STM 2683</strain>
    </source>
</reference>
<evidence type="ECO:0000313" key="3">
    <source>
        <dbReference type="Proteomes" id="UP000012062"/>
    </source>
</evidence>
<dbReference type="Proteomes" id="UP000012062">
    <property type="component" value="Unassembled WGS sequence"/>
</dbReference>
<dbReference type="PANTHER" id="PTHR39327">
    <property type="match status" value="1"/>
</dbReference>
<dbReference type="eggNOG" id="COG3672">
    <property type="taxonomic scope" value="Bacteria"/>
</dbReference>
<keyword evidence="1" id="KW-0732">Signal</keyword>
<dbReference type="EMBL" id="CAUM01000144">
    <property type="protein sequence ID" value="CCV08384.1"/>
    <property type="molecule type" value="Genomic_DNA"/>
</dbReference>
<dbReference type="InterPro" id="IPR010319">
    <property type="entry name" value="Transglutaminase-like_Cys_pept"/>
</dbReference>